<reference evidence="1 2" key="1">
    <citation type="submission" date="2019-02" db="EMBL/GenBank/DDBJ databases">
        <title>Deep-cultivation of Planctomycetes and their phenomic and genomic characterization uncovers novel biology.</title>
        <authorList>
            <person name="Wiegand S."/>
            <person name="Jogler M."/>
            <person name="Boedeker C."/>
            <person name="Pinto D."/>
            <person name="Vollmers J."/>
            <person name="Rivas-Marin E."/>
            <person name="Kohn T."/>
            <person name="Peeters S.H."/>
            <person name="Heuer A."/>
            <person name="Rast P."/>
            <person name="Oberbeckmann S."/>
            <person name="Bunk B."/>
            <person name="Jeske O."/>
            <person name="Meyerdierks A."/>
            <person name="Storesund J.E."/>
            <person name="Kallscheuer N."/>
            <person name="Luecker S."/>
            <person name="Lage O.M."/>
            <person name="Pohl T."/>
            <person name="Merkel B.J."/>
            <person name="Hornburger P."/>
            <person name="Mueller R.-W."/>
            <person name="Bruemmer F."/>
            <person name="Labrenz M."/>
            <person name="Spormann A.M."/>
            <person name="Op den Camp H."/>
            <person name="Overmann J."/>
            <person name="Amann R."/>
            <person name="Jetten M.S.M."/>
            <person name="Mascher T."/>
            <person name="Medema M.H."/>
            <person name="Devos D.P."/>
            <person name="Kaster A.-K."/>
            <person name="Ovreas L."/>
            <person name="Rohde M."/>
            <person name="Galperin M.Y."/>
            <person name="Jogler C."/>
        </authorList>
    </citation>
    <scope>NUCLEOTIDE SEQUENCE [LARGE SCALE GENOMIC DNA]</scope>
    <source>
        <strain evidence="1 2">Pla133</strain>
    </source>
</reference>
<accession>A0A518BFV7</accession>
<sequence>MEGRKGGRECRGLAEIFRDVQAWIPGPSKVSDGLDFMLAAAWIQLGKSSIVATAAAPPGSRLAPP</sequence>
<dbReference type="AlphaFoldDB" id="A0A518BFV7"/>
<dbReference type="Proteomes" id="UP000316921">
    <property type="component" value="Chromosome"/>
</dbReference>
<evidence type="ECO:0000313" key="1">
    <source>
        <dbReference type="EMBL" id="QDU65858.1"/>
    </source>
</evidence>
<name>A0A518BFV7_9BACT</name>
<gene>
    <name evidence="1" type="ORF">Pla133_09240</name>
</gene>
<organism evidence="1 2">
    <name type="scientific">Engelhardtia mirabilis</name>
    <dbReference type="NCBI Taxonomy" id="2528011"/>
    <lineage>
        <taxon>Bacteria</taxon>
        <taxon>Pseudomonadati</taxon>
        <taxon>Planctomycetota</taxon>
        <taxon>Planctomycetia</taxon>
        <taxon>Planctomycetia incertae sedis</taxon>
        <taxon>Engelhardtia</taxon>
    </lineage>
</organism>
<evidence type="ECO:0000313" key="2">
    <source>
        <dbReference type="Proteomes" id="UP000316921"/>
    </source>
</evidence>
<dbReference type="EMBL" id="CP036287">
    <property type="protein sequence ID" value="QDU65858.1"/>
    <property type="molecule type" value="Genomic_DNA"/>
</dbReference>
<proteinExistence type="predicted"/>
<dbReference type="KEGG" id="pbap:Pla133_09240"/>
<keyword evidence="2" id="KW-1185">Reference proteome</keyword>
<protein>
    <submittedName>
        <fullName evidence="1">Uncharacterized protein</fullName>
    </submittedName>
</protein>